<organism evidence="2 3">
    <name type="scientific">Streptomyces sporangiiformans</name>
    <dbReference type="NCBI Taxonomy" id="2315329"/>
    <lineage>
        <taxon>Bacteria</taxon>
        <taxon>Bacillati</taxon>
        <taxon>Actinomycetota</taxon>
        <taxon>Actinomycetes</taxon>
        <taxon>Kitasatosporales</taxon>
        <taxon>Streptomycetaceae</taxon>
        <taxon>Streptomyces</taxon>
    </lineage>
</organism>
<dbReference type="AlphaFoldDB" id="A0A505DEU5"/>
<dbReference type="SUPFAM" id="SSF55729">
    <property type="entry name" value="Acyl-CoA N-acyltransferases (Nat)"/>
    <property type="match status" value="1"/>
</dbReference>
<name>A0A505DEU5_9ACTN</name>
<dbReference type="GO" id="GO:0016747">
    <property type="term" value="F:acyltransferase activity, transferring groups other than amino-acyl groups"/>
    <property type="evidence" value="ECO:0007669"/>
    <property type="project" value="InterPro"/>
</dbReference>
<dbReference type="InterPro" id="IPR016181">
    <property type="entry name" value="Acyl_CoA_acyltransferase"/>
</dbReference>
<dbReference type="EMBL" id="VCHX02000118">
    <property type="protein sequence ID" value="TPQ21397.1"/>
    <property type="molecule type" value="Genomic_DNA"/>
</dbReference>
<proteinExistence type="predicted"/>
<keyword evidence="2" id="KW-0808">Transferase</keyword>
<dbReference type="Gene3D" id="1.10.287.900">
    <property type="entry name" value="The crystal structure of the spermine/spermidine acetyltransferase from enterococcus faecali"/>
    <property type="match status" value="1"/>
</dbReference>
<dbReference type="PROSITE" id="PS51186">
    <property type="entry name" value="GNAT"/>
    <property type="match status" value="1"/>
</dbReference>
<dbReference type="InterPro" id="IPR027455">
    <property type="entry name" value="Sper_AcTfrase_N"/>
</dbReference>
<dbReference type="Pfam" id="PF00583">
    <property type="entry name" value="Acetyltransf_1"/>
    <property type="match status" value="1"/>
</dbReference>
<keyword evidence="3" id="KW-1185">Reference proteome</keyword>
<reference evidence="2 3" key="1">
    <citation type="submission" date="2019-06" db="EMBL/GenBank/DDBJ databases">
        <title>Streptomyces sporangiiformans sp. nov., a novel actinomycete isolated from soil in Mount Song.</title>
        <authorList>
            <person name="Han L."/>
        </authorList>
    </citation>
    <scope>NUCLEOTIDE SEQUENCE [LARGE SCALE GENOMIC DNA]</scope>
    <source>
        <strain evidence="2 3">NEAU-SSA 1</strain>
    </source>
</reference>
<evidence type="ECO:0000313" key="3">
    <source>
        <dbReference type="Proteomes" id="UP000317378"/>
    </source>
</evidence>
<gene>
    <name evidence="2" type="ORF">FGD71_015205</name>
</gene>
<evidence type="ECO:0000259" key="1">
    <source>
        <dbReference type="PROSITE" id="PS51186"/>
    </source>
</evidence>
<accession>A0A505DEU5</accession>
<dbReference type="Gene3D" id="3.40.630.30">
    <property type="match status" value="1"/>
</dbReference>
<sequence>MADVRLEKVTPANVDAALALRVRPDQERFVSPVVKSLAEAYVQPETAWPRLIFDGDELVGFVMAFFDVRFDPDDPGDRLRSGLWRLNIADGRQGRGYGRFAVEAVCEEVRRRGQSRVTVSWAQGEGGPEQFYLRLGFRRTGEMSDDQVVGELDLDQPSTGSRAVSG</sequence>
<dbReference type="OrthoDB" id="3526335at2"/>
<protein>
    <submittedName>
        <fullName evidence="2">GNAT family N-acetyltransferase</fullName>
    </submittedName>
</protein>
<feature type="domain" description="N-acetyltransferase" evidence="1">
    <location>
        <begin position="4"/>
        <end position="155"/>
    </location>
</feature>
<evidence type="ECO:0000313" key="2">
    <source>
        <dbReference type="EMBL" id="TPQ21397.1"/>
    </source>
</evidence>
<dbReference type="Proteomes" id="UP000317378">
    <property type="component" value="Unassembled WGS sequence"/>
</dbReference>
<comment type="caution">
    <text evidence="2">The sequence shown here is derived from an EMBL/GenBank/DDBJ whole genome shotgun (WGS) entry which is preliminary data.</text>
</comment>
<dbReference type="InterPro" id="IPR000182">
    <property type="entry name" value="GNAT_dom"/>
</dbReference>
<dbReference type="CDD" id="cd04301">
    <property type="entry name" value="NAT_SF"/>
    <property type="match status" value="1"/>
</dbReference>